<evidence type="ECO:0000313" key="2">
    <source>
        <dbReference type="EMBL" id="TYK24225.1"/>
    </source>
</evidence>
<reference evidence="2 3" key="1">
    <citation type="submission" date="2019-08" db="EMBL/GenBank/DDBJ databases">
        <title>Draft genome sequences of two oriental melons (Cucumis melo L. var makuwa).</title>
        <authorList>
            <person name="Kwon S.-Y."/>
        </authorList>
    </citation>
    <scope>NUCLEOTIDE SEQUENCE [LARGE SCALE GENOMIC DNA]</scope>
    <source>
        <strain evidence="3">cv. Chang Bougi</strain>
        <tissue evidence="2">Leaf</tissue>
    </source>
</reference>
<feature type="compositionally biased region" description="Low complexity" evidence="1">
    <location>
        <begin position="13"/>
        <end position="32"/>
    </location>
</feature>
<feature type="compositionally biased region" description="Polar residues" evidence="1">
    <location>
        <begin position="90"/>
        <end position="108"/>
    </location>
</feature>
<protein>
    <submittedName>
        <fullName evidence="2">Uncharacterized protein</fullName>
    </submittedName>
</protein>
<gene>
    <name evidence="2" type="ORF">E5676_scaffold27G00310</name>
</gene>
<feature type="region of interest" description="Disordered" evidence="1">
    <location>
        <begin position="49"/>
        <end position="125"/>
    </location>
</feature>
<feature type="compositionally biased region" description="Basic and acidic residues" evidence="1">
    <location>
        <begin position="110"/>
        <end position="119"/>
    </location>
</feature>
<accession>A0A5D3DKS9</accession>
<evidence type="ECO:0000256" key="1">
    <source>
        <dbReference type="SAM" id="MobiDB-lite"/>
    </source>
</evidence>
<comment type="caution">
    <text evidence="2">The sequence shown here is derived from an EMBL/GenBank/DDBJ whole genome shotgun (WGS) entry which is preliminary data.</text>
</comment>
<dbReference type="Proteomes" id="UP000321947">
    <property type="component" value="Unassembled WGS sequence"/>
</dbReference>
<evidence type="ECO:0000313" key="3">
    <source>
        <dbReference type="Proteomes" id="UP000321947"/>
    </source>
</evidence>
<feature type="region of interest" description="Disordered" evidence="1">
    <location>
        <begin position="1"/>
        <end position="32"/>
    </location>
</feature>
<dbReference type="EMBL" id="SSTD01003948">
    <property type="protein sequence ID" value="TYK24225.1"/>
    <property type="molecule type" value="Genomic_DNA"/>
</dbReference>
<proteinExistence type="predicted"/>
<dbReference type="AlphaFoldDB" id="A0A5D3DKS9"/>
<name>A0A5D3DKS9_CUCMM</name>
<organism evidence="2 3">
    <name type="scientific">Cucumis melo var. makuwa</name>
    <name type="common">Oriental melon</name>
    <dbReference type="NCBI Taxonomy" id="1194695"/>
    <lineage>
        <taxon>Eukaryota</taxon>
        <taxon>Viridiplantae</taxon>
        <taxon>Streptophyta</taxon>
        <taxon>Embryophyta</taxon>
        <taxon>Tracheophyta</taxon>
        <taxon>Spermatophyta</taxon>
        <taxon>Magnoliopsida</taxon>
        <taxon>eudicotyledons</taxon>
        <taxon>Gunneridae</taxon>
        <taxon>Pentapetalae</taxon>
        <taxon>rosids</taxon>
        <taxon>fabids</taxon>
        <taxon>Cucurbitales</taxon>
        <taxon>Cucurbitaceae</taxon>
        <taxon>Benincaseae</taxon>
        <taxon>Cucumis</taxon>
    </lineage>
</organism>
<sequence length="249" mass="27112">MSSKKGSARGRTNSTSSKGNHPSSSSNFAPSPMSVDQYAMHLGFTTLTQSKSRSCGIRIGSPTESLTPPRPLANLIRPSGKVVQMRFPTSPLSNRESSTPPTTYSQAVTPDKRNPEKKLKTTSAKKGQVQSYMKCSTTFDGPGWAHAAHGCRSRRLDWVLTRAARMLAQVHTNSSGARAGACGSDFACVARTSRLTNRWRIGLMVDAVGKTTSLAIIIAWRTTWWKTPEYDEGDATNAKQNQRRFSDAA</sequence>